<dbReference type="EMBL" id="MK500425">
    <property type="protein sequence ID" value="QBK89482.1"/>
    <property type="molecule type" value="Genomic_DNA"/>
</dbReference>
<protein>
    <submittedName>
        <fullName evidence="3">Nuclease-like protein</fullName>
    </submittedName>
</protein>
<dbReference type="InterPro" id="IPR035437">
    <property type="entry name" value="SNase_OB-fold_sf"/>
</dbReference>
<dbReference type="Pfam" id="PF00565">
    <property type="entry name" value="SNase"/>
    <property type="match status" value="1"/>
</dbReference>
<dbReference type="InterPro" id="IPR016071">
    <property type="entry name" value="Staphylococal_nuclease_OB-fold"/>
</dbReference>
<reference evidence="3" key="1">
    <citation type="journal article" date="2019" name="MBio">
        <title>Virus Genomes from Deep Sea Sediments Expand the Ocean Megavirome and Support Independent Origins of Viral Gigantism.</title>
        <authorList>
            <person name="Backstrom D."/>
            <person name="Yutin N."/>
            <person name="Jorgensen S.L."/>
            <person name="Dharamshi J."/>
            <person name="Homa F."/>
            <person name="Zaremba-Niedwiedzka K."/>
            <person name="Spang A."/>
            <person name="Wolf Y.I."/>
            <person name="Koonin E.V."/>
            <person name="Ettema T.J."/>
        </authorList>
    </citation>
    <scope>NUCLEOTIDE SEQUENCE</scope>
</reference>
<feature type="region of interest" description="Disordered" evidence="1">
    <location>
        <begin position="1"/>
        <end position="23"/>
    </location>
</feature>
<feature type="domain" description="TNase-like" evidence="2">
    <location>
        <begin position="62"/>
        <end position="212"/>
    </location>
</feature>
<accession>A0A481Z1B0</accession>
<evidence type="ECO:0000256" key="1">
    <source>
        <dbReference type="SAM" id="MobiDB-lite"/>
    </source>
</evidence>
<proteinExistence type="predicted"/>
<dbReference type="SMART" id="SM00318">
    <property type="entry name" value="SNc"/>
    <property type="match status" value="1"/>
</dbReference>
<name>A0A481Z1B0_9VIRU</name>
<evidence type="ECO:0000313" key="3">
    <source>
        <dbReference type="EMBL" id="QBK89482.1"/>
    </source>
</evidence>
<feature type="compositionally biased region" description="Polar residues" evidence="1">
    <location>
        <begin position="1"/>
        <end position="14"/>
    </location>
</feature>
<gene>
    <name evidence="3" type="ORF">LCMiAC02_05770</name>
</gene>
<dbReference type="PROSITE" id="PS50830">
    <property type="entry name" value="TNASE_3"/>
    <property type="match status" value="1"/>
</dbReference>
<sequence length="217" mass="24401">MGKSQSRSDLQPSASGICFHKENTEPVPNNIPLTKTFTTNEDSIVVSLLDATLKDTPKFIPNLTIGRVLKVYDGDTITVASRIDNVGKIWKWSVRLRGIDSAEIRGSDEQEKKIAKIAKTILKNRLMPNDIGQIVELKNIAYDKYGRILCNVYHLDSEAIAANAGYISLSKWMIDQGLAVKYDGGTKQKVNWTELHNQKQHNNQDMYGYYVDPSNIQ</sequence>
<evidence type="ECO:0000259" key="2">
    <source>
        <dbReference type="PROSITE" id="PS50830"/>
    </source>
</evidence>
<dbReference type="SUPFAM" id="SSF50199">
    <property type="entry name" value="Staphylococcal nuclease"/>
    <property type="match status" value="1"/>
</dbReference>
<organism evidence="3">
    <name type="scientific">Mimivirus LCMiAC02</name>
    <dbReference type="NCBI Taxonomy" id="2506609"/>
    <lineage>
        <taxon>Viruses</taxon>
        <taxon>Varidnaviria</taxon>
        <taxon>Bamfordvirae</taxon>
        <taxon>Nucleocytoviricota</taxon>
        <taxon>Megaviricetes</taxon>
        <taxon>Imitervirales</taxon>
        <taxon>Mimiviridae</taxon>
        <taxon>Klosneuvirinae</taxon>
    </lineage>
</organism>
<dbReference type="Gene3D" id="2.40.50.90">
    <property type="match status" value="1"/>
</dbReference>